<evidence type="ECO:0000256" key="1">
    <source>
        <dbReference type="SAM" id="MobiDB-lite"/>
    </source>
</evidence>
<comment type="caution">
    <text evidence="2">The sequence shown here is derived from an EMBL/GenBank/DDBJ whole genome shotgun (WGS) entry which is preliminary data.</text>
</comment>
<evidence type="ECO:0000313" key="2">
    <source>
        <dbReference type="EMBL" id="KKM71980.1"/>
    </source>
</evidence>
<feature type="compositionally biased region" description="Basic residues" evidence="1">
    <location>
        <begin position="29"/>
        <end position="38"/>
    </location>
</feature>
<feature type="region of interest" description="Disordered" evidence="1">
    <location>
        <begin position="1"/>
        <end position="38"/>
    </location>
</feature>
<dbReference type="EMBL" id="LAZR01009545">
    <property type="protein sequence ID" value="KKM71980.1"/>
    <property type="molecule type" value="Genomic_DNA"/>
</dbReference>
<dbReference type="AlphaFoldDB" id="A0A0F9M5Q1"/>
<protein>
    <submittedName>
        <fullName evidence="2">Uncharacterized protein</fullName>
    </submittedName>
</protein>
<organism evidence="2">
    <name type="scientific">marine sediment metagenome</name>
    <dbReference type="NCBI Taxonomy" id="412755"/>
    <lineage>
        <taxon>unclassified sequences</taxon>
        <taxon>metagenomes</taxon>
        <taxon>ecological metagenomes</taxon>
    </lineage>
</organism>
<name>A0A0F9M5Q1_9ZZZZ</name>
<gene>
    <name evidence="2" type="ORF">LCGC14_1425080</name>
</gene>
<sequence length="38" mass="4131">MPHQGEKGSSYKSTPGHKKPKSTPVTKNPKSKPGNKKK</sequence>
<accession>A0A0F9M5Q1</accession>
<reference evidence="2" key="1">
    <citation type="journal article" date="2015" name="Nature">
        <title>Complex archaea that bridge the gap between prokaryotes and eukaryotes.</title>
        <authorList>
            <person name="Spang A."/>
            <person name="Saw J.H."/>
            <person name="Jorgensen S.L."/>
            <person name="Zaremba-Niedzwiedzka K."/>
            <person name="Martijn J."/>
            <person name="Lind A.E."/>
            <person name="van Eijk R."/>
            <person name="Schleper C."/>
            <person name="Guy L."/>
            <person name="Ettema T.J."/>
        </authorList>
    </citation>
    <scope>NUCLEOTIDE SEQUENCE</scope>
</reference>
<proteinExistence type="predicted"/>